<dbReference type="AlphaFoldDB" id="A0A9P5ZP86"/>
<evidence type="ECO:0000256" key="1">
    <source>
        <dbReference type="SAM" id="MobiDB-lite"/>
    </source>
</evidence>
<feature type="region of interest" description="Disordered" evidence="1">
    <location>
        <begin position="1"/>
        <end position="31"/>
    </location>
</feature>
<gene>
    <name evidence="2" type="ORF">BDN71DRAFT_1512212</name>
</gene>
<accession>A0A9P5ZP86</accession>
<dbReference type="Proteomes" id="UP000807025">
    <property type="component" value="Unassembled WGS sequence"/>
</dbReference>
<organism evidence="2 3">
    <name type="scientific">Pleurotus eryngii</name>
    <name type="common">Boletus of the steppes</name>
    <dbReference type="NCBI Taxonomy" id="5323"/>
    <lineage>
        <taxon>Eukaryota</taxon>
        <taxon>Fungi</taxon>
        <taxon>Dikarya</taxon>
        <taxon>Basidiomycota</taxon>
        <taxon>Agaricomycotina</taxon>
        <taxon>Agaricomycetes</taxon>
        <taxon>Agaricomycetidae</taxon>
        <taxon>Agaricales</taxon>
        <taxon>Pleurotineae</taxon>
        <taxon>Pleurotaceae</taxon>
        <taxon>Pleurotus</taxon>
    </lineage>
</organism>
<reference evidence="2" key="1">
    <citation type="submission" date="2020-11" db="EMBL/GenBank/DDBJ databases">
        <authorList>
            <consortium name="DOE Joint Genome Institute"/>
            <person name="Ahrendt S."/>
            <person name="Riley R."/>
            <person name="Andreopoulos W."/>
            <person name="Labutti K."/>
            <person name="Pangilinan J."/>
            <person name="Ruiz-Duenas F.J."/>
            <person name="Barrasa J.M."/>
            <person name="Sanchez-Garcia M."/>
            <person name="Camarero S."/>
            <person name="Miyauchi S."/>
            <person name="Serrano A."/>
            <person name="Linde D."/>
            <person name="Babiker R."/>
            <person name="Drula E."/>
            <person name="Ayuso-Fernandez I."/>
            <person name="Pacheco R."/>
            <person name="Padilla G."/>
            <person name="Ferreira P."/>
            <person name="Barriuso J."/>
            <person name="Kellner H."/>
            <person name="Castanera R."/>
            <person name="Alfaro M."/>
            <person name="Ramirez L."/>
            <person name="Pisabarro A.G."/>
            <person name="Kuo A."/>
            <person name="Tritt A."/>
            <person name="Lipzen A."/>
            <person name="He G."/>
            <person name="Yan M."/>
            <person name="Ng V."/>
            <person name="Cullen D."/>
            <person name="Martin F."/>
            <person name="Rosso M.-N."/>
            <person name="Henrissat B."/>
            <person name="Hibbett D."/>
            <person name="Martinez A.T."/>
            <person name="Grigoriev I.V."/>
        </authorList>
    </citation>
    <scope>NUCLEOTIDE SEQUENCE</scope>
    <source>
        <strain evidence="2">ATCC 90797</strain>
    </source>
</reference>
<evidence type="ECO:0000313" key="3">
    <source>
        <dbReference type="Proteomes" id="UP000807025"/>
    </source>
</evidence>
<keyword evidence="3" id="KW-1185">Reference proteome</keyword>
<sequence>MPAHLSPTAPSPPHTLRGVARTLPAPPPPLRVERRRWDTAMGYGRGGWVGGKAQMKGRRVFRVGTCLVYGAFPARRGARLRTRELVSFCVIAEDDHSFLPPSSIVPPCSALDRRTMEDPPPSPYPSVPCPGHSAPPRWERGCMNAWEAARPLDLDVEDLSVRDPGHRVDTAYAYGMTGSRT</sequence>
<evidence type="ECO:0000313" key="2">
    <source>
        <dbReference type="EMBL" id="KAF9489361.1"/>
    </source>
</evidence>
<protein>
    <submittedName>
        <fullName evidence="2">Uncharacterized protein</fullName>
    </submittedName>
</protein>
<dbReference type="EMBL" id="MU154674">
    <property type="protein sequence ID" value="KAF9489361.1"/>
    <property type="molecule type" value="Genomic_DNA"/>
</dbReference>
<name>A0A9P5ZP86_PLEER</name>
<proteinExistence type="predicted"/>
<comment type="caution">
    <text evidence="2">The sequence shown here is derived from an EMBL/GenBank/DDBJ whole genome shotgun (WGS) entry which is preliminary data.</text>
</comment>